<dbReference type="InterPro" id="IPR016130">
    <property type="entry name" value="Tyr_Pase_AS"/>
</dbReference>
<protein>
    <recommendedName>
        <fullName evidence="1">protein-tyrosine-phosphatase</fullName>
        <ecNumber evidence="1">3.1.3.48</ecNumber>
    </recommendedName>
</protein>
<organism evidence="6 7">
    <name type="scientific">Desulfosalsimonas propionicica</name>
    <dbReference type="NCBI Taxonomy" id="332175"/>
    <lineage>
        <taxon>Bacteria</taxon>
        <taxon>Pseudomonadati</taxon>
        <taxon>Thermodesulfobacteriota</taxon>
        <taxon>Desulfobacteria</taxon>
        <taxon>Desulfobacterales</taxon>
        <taxon>Desulfosalsimonadaceae</taxon>
        <taxon>Desulfosalsimonas</taxon>
    </lineage>
</organism>
<dbReference type="SMART" id="SM00404">
    <property type="entry name" value="PTPc_motif"/>
    <property type="match status" value="1"/>
</dbReference>
<feature type="domain" description="Rhodanese" evidence="5">
    <location>
        <begin position="82"/>
        <end position="162"/>
    </location>
</feature>
<evidence type="ECO:0000313" key="7">
    <source>
        <dbReference type="Proteomes" id="UP000525298"/>
    </source>
</evidence>
<feature type="domain" description="Tyrosine-protein phosphatase" evidence="3">
    <location>
        <begin position="14"/>
        <end position="161"/>
    </location>
</feature>
<dbReference type="PANTHER" id="PTHR23339">
    <property type="entry name" value="TYROSINE SPECIFIC PROTEIN PHOSPHATASE AND DUAL SPECIFICITY PROTEIN PHOSPHATASE"/>
    <property type="match status" value="1"/>
</dbReference>
<dbReference type="PROSITE" id="PS00383">
    <property type="entry name" value="TYR_PHOSPHATASE_1"/>
    <property type="match status" value="1"/>
</dbReference>
<proteinExistence type="predicted"/>
<evidence type="ECO:0000259" key="4">
    <source>
        <dbReference type="PROSITE" id="PS50056"/>
    </source>
</evidence>
<evidence type="ECO:0000313" key="6">
    <source>
        <dbReference type="EMBL" id="MBA2880585.1"/>
    </source>
</evidence>
<dbReference type="EMBL" id="JACDUS010000002">
    <property type="protein sequence ID" value="MBA2880585.1"/>
    <property type="molecule type" value="Genomic_DNA"/>
</dbReference>
<dbReference type="RefSeq" id="WP_181550255.1">
    <property type="nucleotide sequence ID" value="NZ_JACDUS010000002.1"/>
</dbReference>
<sequence>MIFFPSKKKGDFIYPLTWVTPQLAVGHAPMSIAELDSIKHQGIRGIMNLCMEIRELVALEEQQGFEVYYLPVRDEGFPEINELEKALDWLDECIYLGKKVLVHCRFGIGRTGTIVYAYLLRKGYDTKSAARKMRGIRSQPTEQPQKRFLHQYWKKEKPYKISMEPSLAPGYKVDLQPYYDQTKAALSGTEADVPENAARCGKDHCQCCFTPVTMSLAEAVYLQFGINTQLSSTFRQQAIDRAMASNTPSEDRYPEKKPPCPLLDNDVCLLYAFRPAQCRVFDRTTREMTKNSAWQLMVLSHELLEVFLEDTTPYTPPEINLPDVVSGKFVQQLFHLMAGDSADPVIPPESGQ</sequence>
<dbReference type="AlphaFoldDB" id="A0A7W0C7P3"/>
<dbReference type="InterPro" id="IPR020422">
    <property type="entry name" value="TYR_PHOSPHATASE_DUAL_dom"/>
</dbReference>
<feature type="domain" description="Tyrosine specific protein phosphatases" evidence="4">
    <location>
        <begin position="97"/>
        <end position="148"/>
    </location>
</feature>
<dbReference type="SUPFAM" id="SSF52799">
    <property type="entry name" value="(Phosphotyrosine protein) phosphatases II"/>
    <property type="match status" value="1"/>
</dbReference>
<name>A0A7W0C7P3_9BACT</name>
<reference evidence="6 7" key="1">
    <citation type="submission" date="2020-07" db="EMBL/GenBank/DDBJ databases">
        <title>Genomic Encyclopedia of Type Strains, Phase IV (KMG-IV): sequencing the most valuable type-strain genomes for metagenomic binning, comparative biology and taxonomic classification.</title>
        <authorList>
            <person name="Goeker M."/>
        </authorList>
    </citation>
    <scope>NUCLEOTIDE SEQUENCE [LARGE SCALE GENOMIC DNA]</scope>
    <source>
        <strain evidence="6 7">DSM 17721</strain>
    </source>
</reference>
<dbReference type="FunFam" id="3.90.190.10:FF:000157">
    <property type="entry name" value="Protein-tyrosine phosphatase"/>
    <property type="match status" value="1"/>
</dbReference>
<dbReference type="PROSITE" id="PS50054">
    <property type="entry name" value="TYR_PHOSPHATASE_DUAL"/>
    <property type="match status" value="1"/>
</dbReference>
<gene>
    <name evidence="6" type="ORF">HNR65_000903</name>
</gene>
<dbReference type="InterPro" id="IPR000387">
    <property type="entry name" value="Tyr_Pase_dom"/>
</dbReference>
<keyword evidence="7" id="KW-1185">Reference proteome</keyword>
<dbReference type="EC" id="3.1.3.48" evidence="1"/>
<dbReference type="Gene3D" id="3.90.190.10">
    <property type="entry name" value="Protein tyrosine phosphatase superfamily"/>
    <property type="match status" value="1"/>
</dbReference>
<keyword evidence="2" id="KW-0378">Hydrolase</keyword>
<comment type="caution">
    <text evidence="6">The sequence shown here is derived from an EMBL/GenBank/DDBJ whole genome shotgun (WGS) entry which is preliminary data.</text>
</comment>
<dbReference type="Pfam" id="PF22785">
    <property type="entry name" value="Tc-R-P"/>
    <property type="match status" value="1"/>
</dbReference>
<dbReference type="GO" id="GO:0004725">
    <property type="term" value="F:protein tyrosine phosphatase activity"/>
    <property type="evidence" value="ECO:0007669"/>
    <property type="project" value="UniProtKB-EC"/>
</dbReference>
<accession>A0A7W0C7P3</accession>
<dbReference type="PROSITE" id="PS50056">
    <property type="entry name" value="TYR_PHOSPHATASE_2"/>
    <property type="match status" value="1"/>
</dbReference>
<dbReference type="InterPro" id="IPR050561">
    <property type="entry name" value="PTP"/>
</dbReference>
<evidence type="ECO:0000259" key="3">
    <source>
        <dbReference type="PROSITE" id="PS50054"/>
    </source>
</evidence>
<dbReference type="Proteomes" id="UP000525298">
    <property type="component" value="Unassembled WGS sequence"/>
</dbReference>
<dbReference type="InterPro" id="IPR001763">
    <property type="entry name" value="Rhodanese-like_dom"/>
</dbReference>
<dbReference type="PROSITE" id="PS50206">
    <property type="entry name" value="RHODANESE_3"/>
    <property type="match status" value="1"/>
</dbReference>
<evidence type="ECO:0000256" key="1">
    <source>
        <dbReference type="ARBA" id="ARBA00013064"/>
    </source>
</evidence>
<dbReference type="SMART" id="SM00195">
    <property type="entry name" value="DSPc"/>
    <property type="match status" value="1"/>
</dbReference>
<evidence type="ECO:0000259" key="5">
    <source>
        <dbReference type="PROSITE" id="PS50206"/>
    </source>
</evidence>
<dbReference type="InterPro" id="IPR029021">
    <property type="entry name" value="Prot-tyrosine_phosphatase-like"/>
</dbReference>
<dbReference type="InterPro" id="IPR003595">
    <property type="entry name" value="Tyr_Pase_cat"/>
</dbReference>
<evidence type="ECO:0000256" key="2">
    <source>
        <dbReference type="ARBA" id="ARBA00022801"/>
    </source>
</evidence>